<name>A0A6A4HZ00_9AGAR</name>
<dbReference type="OrthoDB" id="2959680at2759"/>
<evidence type="ECO:0000313" key="3">
    <source>
        <dbReference type="Proteomes" id="UP000799118"/>
    </source>
</evidence>
<keyword evidence="3" id="KW-1185">Reference proteome</keyword>
<feature type="transmembrane region" description="Helical" evidence="1">
    <location>
        <begin position="115"/>
        <end position="132"/>
    </location>
</feature>
<accession>A0A6A4HZ00</accession>
<sequence>MRFKPFFAIRCAVAIYGLALECLYPFNSLPFAISISDELQESLKFQTHDSRTTFLPVASLSFLVLFCYFVLSITTILGVIGIVMRYYPAFREKVQKCVAERAQKTQNKKKPSKRAVWASLTFNILFSVAMVINDAIFNRSEDAASLKDGAIERYNYVFDNVMQVVIFGCWSLITCARALRALYRGYRAHRQQRAVADQESGLLPSETAEVEVEGKKVAFVLAEMLVDFYDGIDGWCEKMGAYAASTRAPATEPVEEKPLIGL</sequence>
<organism evidence="2 3">
    <name type="scientific">Gymnopus androsaceus JB14</name>
    <dbReference type="NCBI Taxonomy" id="1447944"/>
    <lineage>
        <taxon>Eukaryota</taxon>
        <taxon>Fungi</taxon>
        <taxon>Dikarya</taxon>
        <taxon>Basidiomycota</taxon>
        <taxon>Agaricomycotina</taxon>
        <taxon>Agaricomycetes</taxon>
        <taxon>Agaricomycetidae</taxon>
        <taxon>Agaricales</taxon>
        <taxon>Marasmiineae</taxon>
        <taxon>Omphalotaceae</taxon>
        <taxon>Gymnopus</taxon>
    </lineage>
</organism>
<protein>
    <submittedName>
        <fullName evidence="2">Uncharacterized protein</fullName>
    </submittedName>
</protein>
<feature type="transmembrane region" description="Helical" evidence="1">
    <location>
        <begin position="161"/>
        <end position="183"/>
    </location>
</feature>
<dbReference type="EMBL" id="ML769437">
    <property type="protein sequence ID" value="KAE9402167.1"/>
    <property type="molecule type" value="Genomic_DNA"/>
</dbReference>
<keyword evidence="1" id="KW-0812">Transmembrane</keyword>
<gene>
    <name evidence="2" type="ORF">BT96DRAFT_918369</name>
</gene>
<feature type="transmembrane region" description="Helical" evidence="1">
    <location>
        <begin position="60"/>
        <end position="83"/>
    </location>
</feature>
<keyword evidence="1" id="KW-0472">Membrane</keyword>
<proteinExistence type="predicted"/>
<keyword evidence="1" id="KW-1133">Transmembrane helix</keyword>
<dbReference type="Proteomes" id="UP000799118">
    <property type="component" value="Unassembled WGS sequence"/>
</dbReference>
<evidence type="ECO:0000256" key="1">
    <source>
        <dbReference type="SAM" id="Phobius"/>
    </source>
</evidence>
<reference evidence="2" key="1">
    <citation type="journal article" date="2019" name="Environ. Microbiol.">
        <title>Fungal ecological strategies reflected in gene transcription - a case study of two litter decomposers.</title>
        <authorList>
            <person name="Barbi F."/>
            <person name="Kohler A."/>
            <person name="Barry K."/>
            <person name="Baskaran P."/>
            <person name="Daum C."/>
            <person name="Fauchery L."/>
            <person name="Ihrmark K."/>
            <person name="Kuo A."/>
            <person name="LaButti K."/>
            <person name="Lipzen A."/>
            <person name="Morin E."/>
            <person name="Grigoriev I.V."/>
            <person name="Henrissat B."/>
            <person name="Lindahl B."/>
            <person name="Martin F."/>
        </authorList>
    </citation>
    <scope>NUCLEOTIDE SEQUENCE</scope>
    <source>
        <strain evidence="2">JB14</strain>
    </source>
</reference>
<dbReference type="AlphaFoldDB" id="A0A6A4HZ00"/>
<feature type="transmembrane region" description="Helical" evidence="1">
    <location>
        <begin position="7"/>
        <end position="26"/>
    </location>
</feature>
<evidence type="ECO:0000313" key="2">
    <source>
        <dbReference type="EMBL" id="KAE9402167.1"/>
    </source>
</evidence>